<gene>
    <name evidence="1" type="ORF">DPMN_008261</name>
</gene>
<comment type="caution">
    <text evidence="1">The sequence shown here is derived from an EMBL/GenBank/DDBJ whole genome shotgun (WGS) entry which is preliminary data.</text>
</comment>
<evidence type="ECO:0000313" key="2">
    <source>
        <dbReference type="Proteomes" id="UP000828390"/>
    </source>
</evidence>
<keyword evidence="2" id="KW-1185">Reference proteome</keyword>
<name>A0A9D4RZG9_DREPO</name>
<dbReference type="AlphaFoldDB" id="A0A9D4RZG9"/>
<accession>A0A9D4RZG9</accession>
<protein>
    <submittedName>
        <fullName evidence="1">Uncharacterized protein</fullName>
    </submittedName>
</protein>
<proteinExistence type="predicted"/>
<sequence length="60" mass="6527">MPCSLPDASFFTFITFTDTKAVGTLVPWGRVVGQAGYILPPVYRSPLLVSPLLSRDCKPV</sequence>
<dbReference type="Proteomes" id="UP000828390">
    <property type="component" value="Unassembled WGS sequence"/>
</dbReference>
<reference evidence="1" key="2">
    <citation type="submission" date="2020-11" db="EMBL/GenBank/DDBJ databases">
        <authorList>
            <person name="McCartney M.A."/>
            <person name="Auch B."/>
            <person name="Kono T."/>
            <person name="Mallez S."/>
            <person name="Becker A."/>
            <person name="Gohl D.M."/>
            <person name="Silverstein K.A.T."/>
            <person name="Koren S."/>
            <person name="Bechman K.B."/>
            <person name="Herman A."/>
            <person name="Abrahante J.E."/>
            <person name="Garbe J."/>
        </authorList>
    </citation>
    <scope>NUCLEOTIDE SEQUENCE</scope>
    <source>
        <strain evidence="1">Duluth1</strain>
        <tissue evidence="1">Whole animal</tissue>
    </source>
</reference>
<dbReference type="EMBL" id="JAIWYP010000001">
    <property type="protein sequence ID" value="KAH3884282.1"/>
    <property type="molecule type" value="Genomic_DNA"/>
</dbReference>
<organism evidence="1 2">
    <name type="scientific">Dreissena polymorpha</name>
    <name type="common">Zebra mussel</name>
    <name type="synonym">Mytilus polymorpha</name>
    <dbReference type="NCBI Taxonomy" id="45954"/>
    <lineage>
        <taxon>Eukaryota</taxon>
        <taxon>Metazoa</taxon>
        <taxon>Spiralia</taxon>
        <taxon>Lophotrochozoa</taxon>
        <taxon>Mollusca</taxon>
        <taxon>Bivalvia</taxon>
        <taxon>Autobranchia</taxon>
        <taxon>Heteroconchia</taxon>
        <taxon>Euheterodonta</taxon>
        <taxon>Imparidentia</taxon>
        <taxon>Neoheterodontei</taxon>
        <taxon>Myida</taxon>
        <taxon>Dreissenoidea</taxon>
        <taxon>Dreissenidae</taxon>
        <taxon>Dreissena</taxon>
    </lineage>
</organism>
<reference evidence="1" key="1">
    <citation type="journal article" date="2019" name="bioRxiv">
        <title>The Genome of the Zebra Mussel, Dreissena polymorpha: A Resource for Invasive Species Research.</title>
        <authorList>
            <person name="McCartney M.A."/>
            <person name="Auch B."/>
            <person name="Kono T."/>
            <person name="Mallez S."/>
            <person name="Zhang Y."/>
            <person name="Obille A."/>
            <person name="Becker A."/>
            <person name="Abrahante J.E."/>
            <person name="Garbe J."/>
            <person name="Badalamenti J.P."/>
            <person name="Herman A."/>
            <person name="Mangelson H."/>
            <person name="Liachko I."/>
            <person name="Sullivan S."/>
            <person name="Sone E.D."/>
            <person name="Koren S."/>
            <person name="Silverstein K.A.T."/>
            <person name="Beckman K.B."/>
            <person name="Gohl D.M."/>
        </authorList>
    </citation>
    <scope>NUCLEOTIDE SEQUENCE</scope>
    <source>
        <strain evidence="1">Duluth1</strain>
        <tissue evidence="1">Whole animal</tissue>
    </source>
</reference>
<evidence type="ECO:0000313" key="1">
    <source>
        <dbReference type="EMBL" id="KAH3884282.1"/>
    </source>
</evidence>